<dbReference type="AlphaFoldDB" id="A0A7G9S9K1"/>
<dbReference type="RefSeq" id="WP_187541525.1">
    <property type="nucleotide sequence ID" value="NZ_CP060717.1"/>
</dbReference>
<feature type="chain" id="PRO_5028817736" evidence="1">
    <location>
        <begin position="22"/>
        <end position="230"/>
    </location>
</feature>
<evidence type="ECO:0000313" key="2">
    <source>
        <dbReference type="EMBL" id="QNN64526.1"/>
    </source>
</evidence>
<dbReference type="KEGG" id="srhi:H9L12_09425"/>
<dbReference type="Proteomes" id="UP000515955">
    <property type="component" value="Chromosome"/>
</dbReference>
<protein>
    <submittedName>
        <fullName evidence="2">Uncharacterized protein</fullName>
    </submittedName>
</protein>
<feature type="signal peptide" evidence="1">
    <location>
        <begin position="1"/>
        <end position="21"/>
    </location>
</feature>
<sequence>MRFSQVLLAGTLLAFATGAAAQSRGPKSYLERQGTIYPSLESYVGFSDRTLEREAASLANKNALISYDYRNALRFASCVDHFDRAAADRLLAVSIGSTEDQRVLSRLAERNGPCVAKVQRMHSLLIRAALAEVKLRASGQTATARLAGVGVPASVNGYPLKAITQCQAVTRPDMVNSLLASEPGSVAEREAVARIFAQSPQCGPITMGRVTPTVARLALVDAAYQQRSAR</sequence>
<reference evidence="2 3" key="1">
    <citation type="submission" date="2020-08" db="EMBL/GenBank/DDBJ databases">
        <title>Genome sequence of Sphingomonas rhizophila KACC 19189T.</title>
        <authorList>
            <person name="Hyun D.-W."/>
            <person name="Bae J.-W."/>
        </authorList>
    </citation>
    <scope>NUCLEOTIDE SEQUENCE [LARGE SCALE GENOMIC DNA]</scope>
    <source>
        <strain evidence="2 3">KACC 19189</strain>
    </source>
</reference>
<name>A0A7G9S9K1_9SPHN</name>
<gene>
    <name evidence="2" type="ORF">H9L12_09425</name>
</gene>
<organism evidence="2 3">
    <name type="scientific">Sphingomonas rhizophila</name>
    <dbReference type="NCBI Taxonomy" id="2071607"/>
    <lineage>
        <taxon>Bacteria</taxon>
        <taxon>Pseudomonadati</taxon>
        <taxon>Pseudomonadota</taxon>
        <taxon>Alphaproteobacteria</taxon>
        <taxon>Sphingomonadales</taxon>
        <taxon>Sphingomonadaceae</taxon>
        <taxon>Sphingomonas</taxon>
    </lineage>
</organism>
<keyword evidence="1" id="KW-0732">Signal</keyword>
<dbReference type="EMBL" id="CP060717">
    <property type="protein sequence ID" value="QNN64526.1"/>
    <property type="molecule type" value="Genomic_DNA"/>
</dbReference>
<evidence type="ECO:0000313" key="3">
    <source>
        <dbReference type="Proteomes" id="UP000515955"/>
    </source>
</evidence>
<accession>A0A7G9S9K1</accession>
<evidence type="ECO:0000256" key="1">
    <source>
        <dbReference type="SAM" id="SignalP"/>
    </source>
</evidence>
<keyword evidence="3" id="KW-1185">Reference proteome</keyword>
<proteinExistence type="predicted"/>